<evidence type="ECO:0000259" key="11">
    <source>
        <dbReference type="Pfam" id="PF03800"/>
    </source>
</evidence>
<accession>A0A4S2KE75</accession>
<reference evidence="12 13" key="1">
    <citation type="journal article" date="2019" name="Philos. Trans. R. Soc. Lond., B, Biol. Sci.">
        <title>Ant behaviour and brain gene expression of defending hosts depend on the ecological success of the intruding social parasite.</title>
        <authorList>
            <person name="Kaur R."/>
            <person name="Stoldt M."/>
            <person name="Jongepier E."/>
            <person name="Feldmeyer B."/>
            <person name="Menzel F."/>
            <person name="Bornberg-Bauer E."/>
            <person name="Foitzik S."/>
        </authorList>
    </citation>
    <scope>NUCLEOTIDE SEQUENCE [LARGE SCALE GENOMIC DNA]</scope>
    <source>
        <tissue evidence="12">Whole body</tissue>
    </source>
</reference>
<organism evidence="12 13">
    <name type="scientific">Temnothorax longispinosus</name>
    <dbReference type="NCBI Taxonomy" id="300112"/>
    <lineage>
        <taxon>Eukaryota</taxon>
        <taxon>Metazoa</taxon>
        <taxon>Ecdysozoa</taxon>
        <taxon>Arthropoda</taxon>
        <taxon>Hexapoda</taxon>
        <taxon>Insecta</taxon>
        <taxon>Pterygota</taxon>
        <taxon>Neoptera</taxon>
        <taxon>Endopterygota</taxon>
        <taxon>Hymenoptera</taxon>
        <taxon>Apocrita</taxon>
        <taxon>Aculeata</taxon>
        <taxon>Formicoidea</taxon>
        <taxon>Formicidae</taxon>
        <taxon>Myrmicinae</taxon>
        <taxon>Temnothorax</taxon>
    </lineage>
</organism>
<evidence type="ECO:0000256" key="7">
    <source>
        <dbReference type="ARBA" id="ARBA00023306"/>
    </source>
</evidence>
<dbReference type="InterPro" id="IPR038275">
    <property type="entry name" value="Nuf2_N_sf"/>
</dbReference>
<comment type="similarity">
    <text evidence="2">Belongs to the NUF2 family.</text>
</comment>
<dbReference type="Gene3D" id="1.10.418.60">
    <property type="entry name" value="Ncd80 complex, Nuf2 subunit"/>
    <property type="match status" value="1"/>
</dbReference>
<dbReference type="GO" id="GO:0051301">
    <property type="term" value="P:cell division"/>
    <property type="evidence" value="ECO:0007669"/>
    <property type="project" value="UniProtKB-KW"/>
</dbReference>
<evidence type="ECO:0000256" key="10">
    <source>
        <dbReference type="SAM" id="MobiDB-lite"/>
    </source>
</evidence>
<proteinExistence type="inferred from homology"/>
<evidence type="ECO:0000256" key="5">
    <source>
        <dbReference type="ARBA" id="ARBA00022776"/>
    </source>
</evidence>
<keyword evidence="5" id="KW-0498">Mitosis</keyword>
<dbReference type="STRING" id="300112.A0A4S2KE75"/>
<dbReference type="InterPro" id="IPR005549">
    <property type="entry name" value="Kinetochore_Nuf2_N"/>
</dbReference>
<feature type="domain" description="Kinetochore protein Nuf2 N-terminal" evidence="11">
    <location>
        <begin position="12"/>
        <end position="140"/>
    </location>
</feature>
<evidence type="ECO:0000256" key="6">
    <source>
        <dbReference type="ARBA" id="ARBA00023054"/>
    </source>
</evidence>
<dbReference type="AlphaFoldDB" id="A0A4S2KE75"/>
<dbReference type="EMBL" id="QBLH01002732">
    <property type="protein sequence ID" value="TGZ47420.1"/>
    <property type="molecule type" value="Genomic_DNA"/>
</dbReference>
<evidence type="ECO:0000256" key="1">
    <source>
        <dbReference type="ARBA" id="ARBA00004584"/>
    </source>
</evidence>
<keyword evidence="3" id="KW-0158">Chromosome</keyword>
<feature type="coiled-coil region" evidence="9">
    <location>
        <begin position="133"/>
        <end position="219"/>
    </location>
</feature>
<dbReference type="Proteomes" id="UP000310200">
    <property type="component" value="Unassembled WGS sequence"/>
</dbReference>
<comment type="caution">
    <text evidence="12">The sequence shown here is derived from an EMBL/GenBank/DDBJ whole genome shotgun (WGS) entry which is preliminary data.</text>
</comment>
<evidence type="ECO:0000256" key="4">
    <source>
        <dbReference type="ARBA" id="ARBA00022618"/>
    </source>
</evidence>
<name>A0A4S2KE75_9HYME</name>
<protein>
    <recommendedName>
        <fullName evidence="11">Kinetochore protein Nuf2 N-terminal domain-containing protein</fullName>
    </recommendedName>
</protein>
<keyword evidence="8" id="KW-0137">Centromere</keyword>
<evidence type="ECO:0000256" key="2">
    <source>
        <dbReference type="ARBA" id="ARBA00005498"/>
    </source>
</evidence>
<keyword evidence="4" id="KW-0132">Cell division</keyword>
<dbReference type="Pfam" id="PF03800">
    <property type="entry name" value="Nuf2"/>
    <property type="match status" value="1"/>
</dbReference>
<evidence type="ECO:0000313" key="13">
    <source>
        <dbReference type="Proteomes" id="UP000310200"/>
    </source>
</evidence>
<gene>
    <name evidence="12" type="ORF">DBV15_00095</name>
</gene>
<evidence type="ECO:0000256" key="8">
    <source>
        <dbReference type="ARBA" id="ARBA00023328"/>
    </source>
</evidence>
<dbReference type="GO" id="GO:0031262">
    <property type="term" value="C:Ndc80 complex"/>
    <property type="evidence" value="ECO:0007669"/>
    <property type="project" value="InterPro"/>
</dbReference>
<evidence type="ECO:0000256" key="9">
    <source>
        <dbReference type="SAM" id="Coils"/>
    </source>
</evidence>
<evidence type="ECO:0000313" key="12">
    <source>
        <dbReference type="EMBL" id="TGZ47420.1"/>
    </source>
</evidence>
<feature type="region of interest" description="Disordered" evidence="10">
    <location>
        <begin position="536"/>
        <end position="557"/>
    </location>
</feature>
<feature type="compositionally biased region" description="Polar residues" evidence="10">
    <location>
        <begin position="545"/>
        <end position="555"/>
    </location>
</feature>
<keyword evidence="7" id="KW-0131">Cell cycle</keyword>
<comment type="subcellular location">
    <subcellularLocation>
        <location evidence="1">Chromosome</location>
        <location evidence="1">Centromere</location>
    </subcellularLocation>
</comment>
<keyword evidence="6 9" id="KW-0175">Coiled coil</keyword>
<evidence type="ECO:0000256" key="3">
    <source>
        <dbReference type="ARBA" id="ARBA00022454"/>
    </source>
</evidence>
<sequence length="572" mass="66780">MGNVSIIMEQPSINKIHRNLQDVSLPSTIEDLKNPTEDYIVNLLTTFLLQFCINMSLIDQPLPEQLDAMAYYEDSDVINLINLHAVVARIFDKIFIHDFCLTDITSPGQKRFRKQAQYLSNFVLYTLHTKSKFNEKMDEIQTMSKLLKELKERKAQVSEAINNKLMHKAKQLSMIEKLEAEIRHVQSRTGQFNKKELELEVMKNDIEKENQKAKELYGSVKTTAKKLSKMITEIQSEVVNSPEEYRSRLNEIEDQHKLKVKERSEVQNAIQDKKQLIKQVGEKLNFVKKMTGDFCILADIYKEQQSKKAKLDEVKKETDSFNNIWIESKTKLAKHKDQVDTEKNNLQTYREEDMRPLCDLYTQLLSERKIRKTKLDKDQDCFNEKCLKRNKLQADVKKIEEETVIFINSCQETYNNEIANLLTILTARMTSSAFHKLCALVRYNQQQEITPQQESSSQVAQLQIDMRTPFVPYKRSVLEEIPQEVAQLQIDMRTPFVPYKRRMSLKEYRRKPSVLEEIPQGNLSLKDKFSAVSPEDKGIIEPAQDQLQDNSSMEESTARKDTIEILLIIHKK</sequence>
<feature type="coiled-coil region" evidence="9">
    <location>
        <begin position="259"/>
        <end position="352"/>
    </location>
</feature>
<keyword evidence="13" id="KW-1185">Reference proteome</keyword>